<accession>A0ABW2THK3</accession>
<keyword evidence="3" id="KW-1185">Reference proteome</keyword>
<name>A0ABW2THK3_9PSEU</name>
<feature type="signal peptide" evidence="1">
    <location>
        <begin position="1"/>
        <end position="21"/>
    </location>
</feature>
<keyword evidence="1" id="KW-0732">Signal</keyword>
<dbReference type="PROSITE" id="PS51257">
    <property type="entry name" value="PROKAR_LIPOPROTEIN"/>
    <property type="match status" value="1"/>
</dbReference>
<gene>
    <name evidence="2" type="ORF">ACFQV2_03925</name>
</gene>
<feature type="chain" id="PRO_5045968276" evidence="1">
    <location>
        <begin position="22"/>
        <end position="165"/>
    </location>
</feature>
<comment type="caution">
    <text evidence="2">The sequence shown here is derived from an EMBL/GenBank/DDBJ whole genome shotgun (WGS) entry which is preliminary data.</text>
</comment>
<protein>
    <submittedName>
        <fullName evidence="2">Uncharacterized protein</fullName>
    </submittedName>
</protein>
<dbReference type="Proteomes" id="UP001596512">
    <property type="component" value="Unassembled WGS sequence"/>
</dbReference>
<dbReference type="EMBL" id="JBHTEY010000004">
    <property type="protein sequence ID" value="MFC7612911.1"/>
    <property type="molecule type" value="Genomic_DNA"/>
</dbReference>
<organism evidence="2 3">
    <name type="scientific">Actinokineospora soli</name>
    <dbReference type="NCBI Taxonomy" id="1048753"/>
    <lineage>
        <taxon>Bacteria</taxon>
        <taxon>Bacillati</taxon>
        <taxon>Actinomycetota</taxon>
        <taxon>Actinomycetes</taxon>
        <taxon>Pseudonocardiales</taxon>
        <taxon>Pseudonocardiaceae</taxon>
        <taxon>Actinokineospora</taxon>
    </lineage>
</organism>
<evidence type="ECO:0000256" key="1">
    <source>
        <dbReference type="SAM" id="SignalP"/>
    </source>
</evidence>
<evidence type="ECO:0000313" key="3">
    <source>
        <dbReference type="Proteomes" id="UP001596512"/>
    </source>
</evidence>
<sequence>MFRVIGAALLLVLAGCGTAPGGGDTVESQIGRQIEIRATGSPVLAKMWLDSVTPVTCTEPGSLPPNRGHYLAARIVLQTTEQYEPNWGWWMSAADFHTIDAEGAENGRGLLTSCLSPGSYLLDDFYLTDAGYYGVVLLDTAADHGTLVYRPHNLPNDIAGWHWEF</sequence>
<evidence type="ECO:0000313" key="2">
    <source>
        <dbReference type="EMBL" id="MFC7612911.1"/>
    </source>
</evidence>
<reference evidence="3" key="1">
    <citation type="journal article" date="2019" name="Int. J. Syst. Evol. Microbiol.">
        <title>The Global Catalogue of Microorganisms (GCM) 10K type strain sequencing project: providing services to taxonomists for standard genome sequencing and annotation.</title>
        <authorList>
            <consortium name="The Broad Institute Genomics Platform"/>
            <consortium name="The Broad Institute Genome Sequencing Center for Infectious Disease"/>
            <person name="Wu L."/>
            <person name="Ma J."/>
        </authorList>
    </citation>
    <scope>NUCLEOTIDE SEQUENCE [LARGE SCALE GENOMIC DNA]</scope>
    <source>
        <strain evidence="3">JCM 17695</strain>
    </source>
</reference>
<proteinExistence type="predicted"/>